<feature type="non-terminal residue" evidence="11">
    <location>
        <position position="365"/>
    </location>
</feature>
<dbReference type="GO" id="GO:0047992">
    <property type="term" value="F:hydroxylysine kinase activity"/>
    <property type="evidence" value="ECO:0007669"/>
    <property type="project" value="UniProtKB-EC"/>
</dbReference>
<organism evidence="11 12">
    <name type="scientific">Stegodyphus mimosarum</name>
    <name type="common">African social velvet spider</name>
    <dbReference type="NCBI Taxonomy" id="407821"/>
    <lineage>
        <taxon>Eukaryota</taxon>
        <taxon>Metazoa</taxon>
        <taxon>Ecdysozoa</taxon>
        <taxon>Arthropoda</taxon>
        <taxon>Chelicerata</taxon>
        <taxon>Arachnida</taxon>
        <taxon>Araneae</taxon>
        <taxon>Araneomorphae</taxon>
        <taxon>Entelegynae</taxon>
        <taxon>Eresoidea</taxon>
        <taxon>Eresidae</taxon>
        <taxon>Stegodyphus</taxon>
    </lineage>
</organism>
<dbReference type="AlphaFoldDB" id="A0A087TW32"/>
<dbReference type="FunFam" id="3.90.1200.10:FF:000007">
    <property type="entry name" value="hydroxylysine kinase isoform X1"/>
    <property type="match status" value="1"/>
</dbReference>
<dbReference type="OrthoDB" id="6415818at2759"/>
<proteinExistence type="inferred from homology"/>
<dbReference type="GO" id="GO:0005737">
    <property type="term" value="C:cytoplasm"/>
    <property type="evidence" value="ECO:0007669"/>
    <property type="project" value="UniProtKB-SubCell"/>
</dbReference>
<keyword evidence="5" id="KW-0418">Kinase</keyword>
<evidence type="ECO:0000256" key="8">
    <source>
        <dbReference type="ARBA" id="ARBA00038873"/>
    </source>
</evidence>
<dbReference type="PANTHER" id="PTHR21064:SF1">
    <property type="entry name" value="HYDROXYLYSINE KINASE"/>
    <property type="match status" value="1"/>
</dbReference>
<dbReference type="FunFam" id="3.30.200.20:FF:000549">
    <property type="entry name" value="hydroxylysine kinase"/>
    <property type="match status" value="1"/>
</dbReference>
<dbReference type="EMBL" id="KK117015">
    <property type="protein sequence ID" value="KFM69321.1"/>
    <property type="molecule type" value="Genomic_DNA"/>
</dbReference>
<dbReference type="EC" id="2.7.1.81" evidence="8"/>
<dbReference type="SUPFAM" id="SSF56112">
    <property type="entry name" value="Protein kinase-like (PK-like)"/>
    <property type="match status" value="1"/>
</dbReference>
<dbReference type="STRING" id="407821.A0A087TW32"/>
<keyword evidence="12" id="KW-1185">Reference proteome</keyword>
<evidence type="ECO:0000256" key="4">
    <source>
        <dbReference type="ARBA" id="ARBA00022679"/>
    </source>
</evidence>
<comment type="function">
    <text evidence="7">Catalyzes the GTP-dependent phosphorylation of 5-hydroxy-L-lysine.</text>
</comment>
<evidence type="ECO:0000259" key="10">
    <source>
        <dbReference type="Pfam" id="PF01636"/>
    </source>
</evidence>
<dbReference type="Gene3D" id="3.30.200.20">
    <property type="entry name" value="Phosphorylase Kinase, domain 1"/>
    <property type="match status" value="1"/>
</dbReference>
<dbReference type="InterPro" id="IPR002575">
    <property type="entry name" value="Aminoglycoside_PTrfase"/>
</dbReference>
<evidence type="ECO:0000256" key="7">
    <source>
        <dbReference type="ARBA" id="ARBA00037368"/>
    </source>
</evidence>
<evidence type="ECO:0000256" key="6">
    <source>
        <dbReference type="ARBA" id="ARBA00036820"/>
    </source>
</evidence>
<reference evidence="11 12" key="1">
    <citation type="submission" date="2013-11" db="EMBL/GenBank/DDBJ databases">
        <title>Genome sequencing of Stegodyphus mimosarum.</title>
        <authorList>
            <person name="Bechsgaard J."/>
        </authorList>
    </citation>
    <scope>NUCLEOTIDE SEQUENCE [LARGE SCALE GENOMIC DNA]</scope>
</reference>
<dbReference type="Proteomes" id="UP000054359">
    <property type="component" value="Unassembled WGS sequence"/>
</dbReference>
<keyword evidence="4 11" id="KW-0808">Transferase</keyword>
<gene>
    <name evidence="11" type="ORF">X975_26690</name>
</gene>
<dbReference type="InterPro" id="IPR011009">
    <property type="entry name" value="Kinase-like_dom_sf"/>
</dbReference>
<comment type="subcellular location">
    <subcellularLocation>
        <location evidence="1">Cytoplasm</location>
    </subcellularLocation>
</comment>
<keyword evidence="3" id="KW-0963">Cytoplasm</keyword>
<evidence type="ECO:0000256" key="5">
    <source>
        <dbReference type="ARBA" id="ARBA00022777"/>
    </source>
</evidence>
<protein>
    <recommendedName>
        <fullName evidence="9">Hydroxylysine kinase</fullName>
        <ecNumber evidence="8">2.7.1.81</ecNumber>
    </recommendedName>
</protein>
<evidence type="ECO:0000256" key="1">
    <source>
        <dbReference type="ARBA" id="ARBA00004496"/>
    </source>
</evidence>
<comment type="catalytic activity">
    <reaction evidence="6">
        <text>(5R)-5-hydroxy-L-lysine + GTP = (5R)-5-phosphooxy-L-lysine + GDP + H(+)</text>
        <dbReference type="Rhea" id="RHEA:19049"/>
        <dbReference type="ChEBI" id="CHEBI:15378"/>
        <dbReference type="ChEBI" id="CHEBI:37565"/>
        <dbReference type="ChEBI" id="CHEBI:57882"/>
        <dbReference type="ChEBI" id="CHEBI:58189"/>
        <dbReference type="ChEBI" id="CHEBI:58357"/>
        <dbReference type="EC" id="2.7.1.81"/>
    </reaction>
</comment>
<comment type="similarity">
    <text evidence="2">Belongs to the aminoglycoside phosphotransferase family.</text>
</comment>
<evidence type="ECO:0000256" key="3">
    <source>
        <dbReference type="ARBA" id="ARBA00022490"/>
    </source>
</evidence>
<sequence>MRKPNVSENLAIELAFRIYGLKVNTIKKMVSYDDQNFHIFVSNEHYNPYIESTAEDGYTLKITNTTRSAEPDHFDIMHSTMNHLNLKGLRVPVPIKNLEGNTWKMEVVPLLNEDESNSSDKRECGIHLLTFISGVPISTVTYTSDLLFQWGALLARYHDAIQDFRCEALYKKKVFWNLEHVPEIENFMDGLDEQKKNLVLSVLKKYPEEITKNIGNAPKCFIHGDFNENNILVQIIKNESSDCTSYSVDGILDFEDVHYSTYAWDIGVMLAYAMLDCKIVDPLEGAGHALAGYLSIRSLSGLELSLLRMCIACRLCQSLVLGAYSYKQDPRNSYIIISAKSGWNRLEQICNISNEDLLNLWKKIQ</sequence>
<dbReference type="PANTHER" id="PTHR21064">
    <property type="entry name" value="AMINOGLYCOSIDE PHOSPHOTRANSFERASE DOMAIN-CONTAINING PROTEIN-RELATED"/>
    <property type="match status" value="1"/>
</dbReference>
<evidence type="ECO:0000313" key="11">
    <source>
        <dbReference type="EMBL" id="KFM69321.1"/>
    </source>
</evidence>
<evidence type="ECO:0000256" key="9">
    <source>
        <dbReference type="ARBA" id="ARBA00040505"/>
    </source>
</evidence>
<evidence type="ECO:0000313" key="12">
    <source>
        <dbReference type="Proteomes" id="UP000054359"/>
    </source>
</evidence>
<dbReference type="OMA" id="AAHSCQL"/>
<name>A0A087TW32_STEMI</name>
<accession>A0A087TW32</accession>
<dbReference type="Pfam" id="PF01636">
    <property type="entry name" value="APH"/>
    <property type="match status" value="1"/>
</dbReference>
<dbReference type="Gene3D" id="3.90.1200.10">
    <property type="match status" value="1"/>
</dbReference>
<evidence type="ECO:0000256" key="2">
    <source>
        <dbReference type="ARBA" id="ARBA00006219"/>
    </source>
</evidence>
<feature type="domain" description="Aminoglycoside phosphotransferase" evidence="10">
    <location>
        <begin position="53"/>
        <end position="285"/>
    </location>
</feature>
<dbReference type="InterPro" id="IPR050249">
    <property type="entry name" value="Pseudomonas-type_ThrB"/>
</dbReference>